<proteinExistence type="inferred from homology"/>
<dbReference type="Pfam" id="PF00106">
    <property type="entry name" value="adh_short"/>
    <property type="match status" value="1"/>
</dbReference>
<gene>
    <name evidence="3" type="ORF">RSE6_09159</name>
</gene>
<dbReference type="CDD" id="cd05233">
    <property type="entry name" value="SDR_c"/>
    <property type="match status" value="1"/>
</dbReference>
<evidence type="ECO:0000256" key="2">
    <source>
        <dbReference type="ARBA" id="ARBA00023002"/>
    </source>
</evidence>
<dbReference type="PANTHER" id="PTHR43115:SF4">
    <property type="entry name" value="DEHYDROGENASE_REDUCTASE SDR FAMILY MEMBER 11"/>
    <property type="match status" value="1"/>
</dbReference>
<dbReference type="GO" id="GO:0016491">
    <property type="term" value="F:oxidoreductase activity"/>
    <property type="evidence" value="ECO:0007669"/>
    <property type="project" value="UniProtKB-KW"/>
</dbReference>
<accession>A0A1E1MHB5</accession>
<keyword evidence="2" id="KW-0560">Oxidoreductase</keyword>
<name>A0A1E1MHB5_RHYSE</name>
<dbReference type="InterPro" id="IPR002347">
    <property type="entry name" value="SDR_fam"/>
</dbReference>
<dbReference type="EMBL" id="FJVC01000336">
    <property type="protein sequence ID" value="CZT48463.1"/>
    <property type="molecule type" value="Genomic_DNA"/>
</dbReference>
<keyword evidence="4" id="KW-1185">Reference proteome</keyword>
<dbReference type="Gene3D" id="3.40.50.720">
    <property type="entry name" value="NAD(P)-binding Rossmann-like Domain"/>
    <property type="match status" value="1"/>
</dbReference>
<dbReference type="InterPro" id="IPR036291">
    <property type="entry name" value="NAD(P)-bd_dom_sf"/>
</dbReference>
<evidence type="ECO:0000256" key="1">
    <source>
        <dbReference type="ARBA" id="ARBA00006484"/>
    </source>
</evidence>
<dbReference type="SUPFAM" id="SSF51735">
    <property type="entry name" value="NAD(P)-binding Rossmann-fold domains"/>
    <property type="match status" value="1"/>
</dbReference>
<dbReference type="Proteomes" id="UP000177625">
    <property type="component" value="Unassembled WGS sequence"/>
</dbReference>
<dbReference type="PANTHER" id="PTHR43115">
    <property type="entry name" value="DEHYDROGENASE/REDUCTASE SDR FAMILY MEMBER 11"/>
    <property type="match status" value="1"/>
</dbReference>
<sequence>MPRAVHDLAENNTKVIAIGTDIPKKEQVDQAFAQISRDIGKPLDILILNEGLFSGVRPLGIETVDEWQAVFDVNVIGPYLVSTAFIAKAAPDSTIIDISTGVVHLDPFPGFSSYAATILVGSKIMQYVQQENPGLHVVELHHGQVRMTDMAAKATGPEIRSRACWRRCGLGCEKEARFLKGKFVWVNWDAEELKASAKEIESTRVLTLGLEGFNALT</sequence>
<reference evidence="4" key="1">
    <citation type="submission" date="2016-03" db="EMBL/GenBank/DDBJ databases">
        <authorList>
            <person name="Guldener U."/>
        </authorList>
    </citation>
    <scope>NUCLEOTIDE SEQUENCE [LARGE SCALE GENOMIC DNA]</scope>
</reference>
<organism evidence="3 4">
    <name type="scientific">Rhynchosporium secalis</name>
    <name type="common">Barley scald fungus</name>
    <dbReference type="NCBI Taxonomy" id="38038"/>
    <lineage>
        <taxon>Eukaryota</taxon>
        <taxon>Fungi</taxon>
        <taxon>Dikarya</taxon>
        <taxon>Ascomycota</taxon>
        <taxon>Pezizomycotina</taxon>
        <taxon>Leotiomycetes</taxon>
        <taxon>Helotiales</taxon>
        <taxon>Ploettnerulaceae</taxon>
        <taxon>Rhynchosporium</taxon>
    </lineage>
</organism>
<protein>
    <submittedName>
        <fullName evidence="3">Uncharacterized protein</fullName>
    </submittedName>
</protein>
<dbReference type="AlphaFoldDB" id="A0A1E1MHB5"/>
<comment type="similarity">
    <text evidence="1">Belongs to the short-chain dehydrogenases/reductases (SDR) family.</text>
</comment>
<evidence type="ECO:0000313" key="3">
    <source>
        <dbReference type="EMBL" id="CZT48463.1"/>
    </source>
</evidence>
<evidence type="ECO:0000313" key="4">
    <source>
        <dbReference type="Proteomes" id="UP000177625"/>
    </source>
</evidence>